<dbReference type="SUPFAM" id="SSF88723">
    <property type="entry name" value="PIN domain-like"/>
    <property type="match status" value="1"/>
</dbReference>
<keyword evidence="21" id="KW-1185">Reference proteome</keyword>
<dbReference type="GO" id="GO:0003887">
    <property type="term" value="F:DNA-directed DNA polymerase activity"/>
    <property type="evidence" value="ECO:0007669"/>
    <property type="project" value="UniProtKB-EC"/>
</dbReference>
<name>A0ABX1A727_9ACTN</name>
<dbReference type="SMART" id="SM00279">
    <property type="entry name" value="HhH2"/>
    <property type="match status" value="1"/>
</dbReference>
<dbReference type="CDD" id="cd09859">
    <property type="entry name" value="PIN_53EXO"/>
    <property type="match status" value="1"/>
</dbReference>
<dbReference type="SMART" id="SM00482">
    <property type="entry name" value="POLAc"/>
    <property type="match status" value="1"/>
</dbReference>
<dbReference type="EC" id="2.7.7.7" evidence="2 15"/>
<evidence type="ECO:0000256" key="5">
    <source>
        <dbReference type="ARBA" id="ARBA00022695"/>
    </source>
</evidence>
<dbReference type="RefSeq" id="WP_167991580.1">
    <property type="nucleotide sequence ID" value="NZ_JAATEM010000004.1"/>
</dbReference>
<dbReference type="SUPFAM" id="SSF53098">
    <property type="entry name" value="Ribonuclease H-like"/>
    <property type="match status" value="1"/>
</dbReference>
<evidence type="ECO:0000256" key="1">
    <source>
        <dbReference type="ARBA" id="ARBA00007705"/>
    </source>
</evidence>
<dbReference type="InterPro" id="IPR036397">
    <property type="entry name" value="RNaseH_sf"/>
</dbReference>
<keyword evidence="5 16" id="KW-0548">Nucleotidyltransferase</keyword>
<evidence type="ECO:0000256" key="12">
    <source>
        <dbReference type="ARBA" id="ARBA00023125"/>
    </source>
</evidence>
<evidence type="ECO:0000256" key="13">
    <source>
        <dbReference type="ARBA" id="ARBA00023204"/>
    </source>
</evidence>
<dbReference type="Gene3D" id="3.40.50.1010">
    <property type="entry name" value="5'-nuclease"/>
    <property type="match status" value="1"/>
</dbReference>
<evidence type="ECO:0000256" key="11">
    <source>
        <dbReference type="ARBA" id="ARBA00022932"/>
    </source>
</evidence>
<dbReference type="EMBL" id="JAATEM010000004">
    <property type="protein sequence ID" value="NJP49531.1"/>
    <property type="molecule type" value="Genomic_DNA"/>
</dbReference>
<dbReference type="SMART" id="SM00475">
    <property type="entry name" value="53EXOc"/>
    <property type="match status" value="1"/>
</dbReference>
<dbReference type="PANTHER" id="PTHR10133:SF27">
    <property type="entry name" value="DNA POLYMERASE NU"/>
    <property type="match status" value="1"/>
</dbReference>
<reference evidence="20 21" key="1">
    <citation type="submission" date="2020-03" db="EMBL/GenBank/DDBJ databases">
        <title>WGS of actinomycetes isolated from Thailand.</title>
        <authorList>
            <person name="Thawai C."/>
        </authorList>
    </citation>
    <scope>NUCLEOTIDE SEQUENCE [LARGE SCALE GENOMIC DNA]</scope>
    <source>
        <strain evidence="20 21">SBST2-5</strain>
    </source>
</reference>
<keyword evidence="11 16" id="KW-0239">DNA-directed DNA polymerase</keyword>
<protein>
    <recommendedName>
        <fullName evidence="3 15">DNA polymerase I</fullName>
        <ecNumber evidence="2 15">2.7.7.7</ecNumber>
    </recommendedName>
</protein>
<sequence>MAETASKKTENTPDGGRPRLMLMDGHSLAYRAFFALPAENFTTATGQPTNAIYGFASMLANTLRDEAPTHFAVAFDVSRKTWRAEEFTEYKANRSKTPDEFRGQVELIGELLDAMHAERFAVEGYEADDIIATLATQAEAEGFDVLIVTGDRDSFQLVSDHVTVLYPTRGVSELTRFTPEKVYEKYGLTPAQYPDFAALRGDPSDNLPGIPGVGEKTAAKWINQFGSFAELVERVDEVKGKAGQNLREHLEAVKLNRRLTELDRQVPLPKSVADLERTAYDRKAVAMILDTLEIRNPSLRERLFAVDPGAQAAEATPVVADGLELDGTVLRTGELAGWLREHATGPLGVATVGTWALGTGSVAEIALATAEGPAAWFEPAELDEADEQAFAAWLADPDAPKVFHDVKGAMRVFAEHGWRIEGVRMDTALAAYLVKPGRRSFDLDALSLEYLHRELAPPAAADGQLAFGADDGAEAEALMLQARTILDLGEAFEGRLEQVGAADLLRDVELPVSELLARMERHGIAADREHLQAMEQMFAGAVQQAVKEAHAAAGHEFNLGSPKQLQEVLFGELGLPKTKKTKTGYTTDADALAWLATQTDNELPVIMLRHREQAKLRVTVEGLIKTIAADGRIHTTFNQTVAATGRLSSTDPNLQNIPVRTDEGRAIRRGFVVGEGYESLLTADYSQIELRVMAHLSEDAGLIEAFTSGEDLHTTAAAQVFSVEPSAVDAEMRRKIKAMSYGLAYGLSAFGLSQQLNIEAAEARALMDAYFERFGGVRDYLQRVVAEARATGYTATLFGRRRYLPDLNSDNRQRREAAERMALNAPIQGTAADIVKIAMLRVDRALREANLKSRMLLQVHDEIVLEIAPGERPAVETLVRDQMSSAVELRVPLGVSIGWGPDWESAAH</sequence>
<dbReference type="Pfam" id="PF01367">
    <property type="entry name" value="5_3_exonuc"/>
    <property type="match status" value="1"/>
</dbReference>
<evidence type="ECO:0000256" key="4">
    <source>
        <dbReference type="ARBA" id="ARBA00022679"/>
    </source>
</evidence>
<dbReference type="InterPro" id="IPR036279">
    <property type="entry name" value="5-3_exonuclease_C_sf"/>
</dbReference>
<dbReference type="InterPro" id="IPR043502">
    <property type="entry name" value="DNA/RNA_pol_sf"/>
</dbReference>
<dbReference type="InterPro" id="IPR002562">
    <property type="entry name" value="3'-5'_exonuclease_dom"/>
</dbReference>
<keyword evidence="4 16" id="KW-0808">Transferase</keyword>
<accession>A0ABX1A727</accession>
<evidence type="ECO:0000256" key="3">
    <source>
        <dbReference type="ARBA" id="ARBA00020311"/>
    </source>
</evidence>
<evidence type="ECO:0000256" key="9">
    <source>
        <dbReference type="ARBA" id="ARBA00022801"/>
    </source>
</evidence>
<dbReference type="Proteomes" id="UP000730591">
    <property type="component" value="Unassembled WGS sequence"/>
</dbReference>
<dbReference type="NCBIfam" id="NF004397">
    <property type="entry name" value="PRK05755.1"/>
    <property type="match status" value="1"/>
</dbReference>
<dbReference type="InterPro" id="IPR054690">
    <property type="entry name" value="DNA_polI_exonuclease"/>
</dbReference>
<evidence type="ECO:0000256" key="10">
    <source>
        <dbReference type="ARBA" id="ARBA00022839"/>
    </source>
</evidence>
<feature type="domain" description="5'-3' exonuclease" evidence="18">
    <location>
        <begin position="16"/>
        <end position="278"/>
    </location>
</feature>
<keyword evidence="8 16" id="KW-0227">DNA damage</keyword>
<gene>
    <name evidence="16 20" type="primary">polA</name>
    <name evidence="20" type="ORF">HCJ93_05435</name>
</gene>
<dbReference type="InterPro" id="IPR002298">
    <property type="entry name" value="DNA_polymerase_A"/>
</dbReference>
<evidence type="ECO:0000256" key="2">
    <source>
        <dbReference type="ARBA" id="ARBA00012417"/>
    </source>
</evidence>
<dbReference type="NCBIfam" id="TIGR00593">
    <property type="entry name" value="pola"/>
    <property type="match status" value="1"/>
</dbReference>
<evidence type="ECO:0000313" key="21">
    <source>
        <dbReference type="Proteomes" id="UP000730591"/>
    </source>
</evidence>
<dbReference type="PANTHER" id="PTHR10133">
    <property type="entry name" value="DNA POLYMERASE I"/>
    <property type="match status" value="1"/>
</dbReference>
<keyword evidence="7" id="KW-0540">Nuclease</keyword>
<keyword evidence="12 16" id="KW-0238">DNA-binding</keyword>
<keyword evidence="9" id="KW-0378">Hydrolase</keyword>
<dbReference type="Pfam" id="PF00476">
    <property type="entry name" value="DNA_pol_A"/>
    <property type="match status" value="1"/>
</dbReference>
<feature type="domain" description="3'-5' exonuclease" evidence="17">
    <location>
        <begin position="326"/>
        <end position="497"/>
    </location>
</feature>
<feature type="domain" description="DNA-directed DNA polymerase family A palm" evidence="19">
    <location>
        <begin position="664"/>
        <end position="871"/>
    </location>
</feature>
<dbReference type="Pfam" id="PF02739">
    <property type="entry name" value="5_3_exonuc_N"/>
    <property type="match status" value="1"/>
</dbReference>
<evidence type="ECO:0000256" key="7">
    <source>
        <dbReference type="ARBA" id="ARBA00022722"/>
    </source>
</evidence>
<dbReference type="InterPro" id="IPR008918">
    <property type="entry name" value="HhH2"/>
</dbReference>
<keyword evidence="13 16" id="KW-0234">DNA repair</keyword>
<dbReference type="SUPFAM" id="SSF56672">
    <property type="entry name" value="DNA/RNA polymerases"/>
    <property type="match status" value="1"/>
</dbReference>
<dbReference type="Gene3D" id="1.20.1060.10">
    <property type="entry name" value="Taq DNA Polymerase, Chain T, domain 4"/>
    <property type="match status" value="1"/>
</dbReference>
<proteinExistence type="inferred from homology"/>
<dbReference type="SUPFAM" id="SSF47807">
    <property type="entry name" value="5' to 3' exonuclease, C-terminal subdomain"/>
    <property type="match status" value="1"/>
</dbReference>
<evidence type="ECO:0000256" key="16">
    <source>
        <dbReference type="RuleBase" id="RU004460"/>
    </source>
</evidence>
<dbReference type="SMART" id="SM00474">
    <property type="entry name" value="35EXOc"/>
    <property type="match status" value="1"/>
</dbReference>
<dbReference type="InterPro" id="IPR029060">
    <property type="entry name" value="PIN-like_dom_sf"/>
</dbReference>
<dbReference type="PRINTS" id="PR00868">
    <property type="entry name" value="DNAPOLI"/>
</dbReference>
<dbReference type="InterPro" id="IPR020045">
    <property type="entry name" value="DNA_polI_H3TH"/>
</dbReference>
<comment type="similarity">
    <text evidence="1 16">Belongs to the DNA polymerase type-A family.</text>
</comment>
<dbReference type="InterPro" id="IPR001098">
    <property type="entry name" value="DNA-dir_DNA_pol_A_palm_dom"/>
</dbReference>
<dbReference type="CDD" id="cd09898">
    <property type="entry name" value="H3TH_53EXO"/>
    <property type="match status" value="1"/>
</dbReference>
<evidence type="ECO:0000259" key="17">
    <source>
        <dbReference type="SMART" id="SM00474"/>
    </source>
</evidence>
<dbReference type="InterPro" id="IPR012337">
    <property type="entry name" value="RNaseH-like_sf"/>
</dbReference>
<dbReference type="Gene3D" id="3.30.420.10">
    <property type="entry name" value="Ribonuclease H-like superfamily/Ribonuclease H"/>
    <property type="match status" value="1"/>
</dbReference>
<evidence type="ECO:0000256" key="14">
    <source>
        <dbReference type="ARBA" id="ARBA00049244"/>
    </source>
</evidence>
<dbReference type="Gene3D" id="3.30.70.370">
    <property type="match status" value="1"/>
</dbReference>
<comment type="caution">
    <text evidence="20">The sequence shown here is derived from an EMBL/GenBank/DDBJ whole genome shotgun (WGS) entry which is preliminary data.</text>
</comment>
<evidence type="ECO:0000259" key="19">
    <source>
        <dbReference type="SMART" id="SM00482"/>
    </source>
</evidence>
<keyword evidence="10" id="KW-0269">Exonuclease</keyword>
<dbReference type="Gene3D" id="1.10.150.20">
    <property type="entry name" value="5' to 3' exonuclease, C-terminal subdomain"/>
    <property type="match status" value="2"/>
</dbReference>
<evidence type="ECO:0000313" key="20">
    <source>
        <dbReference type="EMBL" id="NJP49531.1"/>
    </source>
</evidence>
<dbReference type="InterPro" id="IPR018320">
    <property type="entry name" value="DNA_polymerase_1"/>
</dbReference>
<dbReference type="Pfam" id="PF22619">
    <property type="entry name" value="DNA_polI_exo1"/>
    <property type="match status" value="1"/>
</dbReference>
<dbReference type="CDD" id="cd06140">
    <property type="entry name" value="DNA_polA_I_Bacillus_like_exo"/>
    <property type="match status" value="1"/>
</dbReference>
<comment type="catalytic activity">
    <reaction evidence="14 16">
        <text>DNA(n) + a 2'-deoxyribonucleoside 5'-triphosphate = DNA(n+1) + diphosphate</text>
        <dbReference type="Rhea" id="RHEA:22508"/>
        <dbReference type="Rhea" id="RHEA-COMP:17339"/>
        <dbReference type="Rhea" id="RHEA-COMP:17340"/>
        <dbReference type="ChEBI" id="CHEBI:33019"/>
        <dbReference type="ChEBI" id="CHEBI:61560"/>
        <dbReference type="ChEBI" id="CHEBI:173112"/>
        <dbReference type="EC" id="2.7.7.7"/>
    </reaction>
</comment>
<organism evidence="20 21">
    <name type="scientific">Streptomyces composti</name>
    <dbReference type="NCBI Taxonomy" id="2720025"/>
    <lineage>
        <taxon>Bacteria</taxon>
        <taxon>Bacillati</taxon>
        <taxon>Actinomycetota</taxon>
        <taxon>Actinomycetes</taxon>
        <taxon>Kitasatosporales</taxon>
        <taxon>Streptomycetaceae</taxon>
        <taxon>Streptomyces</taxon>
    </lineage>
</organism>
<dbReference type="InterPro" id="IPR002421">
    <property type="entry name" value="5-3_exonuclease"/>
</dbReference>
<evidence type="ECO:0000256" key="15">
    <source>
        <dbReference type="NCBIfam" id="TIGR00593"/>
    </source>
</evidence>
<evidence type="ECO:0000259" key="18">
    <source>
        <dbReference type="SMART" id="SM00475"/>
    </source>
</evidence>
<keyword evidence="6 16" id="KW-0235">DNA replication</keyword>
<dbReference type="InterPro" id="IPR020046">
    <property type="entry name" value="5-3_exonucl_a-hlix_arch_N"/>
</dbReference>
<evidence type="ECO:0000256" key="6">
    <source>
        <dbReference type="ARBA" id="ARBA00022705"/>
    </source>
</evidence>
<evidence type="ECO:0000256" key="8">
    <source>
        <dbReference type="ARBA" id="ARBA00022763"/>
    </source>
</evidence>
<dbReference type="CDD" id="cd08637">
    <property type="entry name" value="DNA_pol_A_pol_I_C"/>
    <property type="match status" value="1"/>
</dbReference>